<protein>
    <submittedName>
        <fullName evidence="2">Uncharacterized protein</fullName>
    </submittedName>
</protein>
<comment type="caution">
    <text evidence="2">The sequence shown here is derived from an EMBL/GenBank/DDBJ whole genome shotgun (WGS) entry which is preliminary data.</text>
</comment>
<sequence length="195" mass="21822">MDMLLPYIRPDAARTQIRLLRVEANHGSVPDDPSDTAFFDHATVRCSIEVVSLDDDPSFVALSHAFGDPGETTPIAIDGPSISTGGAIQAYTKQVELVVRDALYYVYAVELMYPFCQMLKLHQPRRGILLQRMRSETQCRQDHRAASTAQASTTTDDRGVYSHQGDYTGPTWLPDVTRRNILEGPRVHVAHLRQK</sequence>
<gene>
    <name evidence="2" type="ORF">B0I36DRAFT_364270</name>
</gene>
<organism evidence="2 3">
    <name type="scientific">Microdochium trichocladiopsis</name>
    <dbReference type="NCBI Taxonomy" id="1682393"/>
    <lineage>
        <taxon>Eukaryota</taxon>
        <taxon>Fungi</taxon>
        <taxon>Dikarya</taxon>
        <taxon>Ascomycota</taxon>
        <taxon>Pezizomycotina</taxon>
        <taxon>Sordariomycetes</taxon>
        <taxon>Xylariomycetidae</taxon>
        <taxon>Xylariales</taxon>
        <taxon>Microdochiaceae</taxon>
        <taxon>Microdochium</taxon>
    </lineage>
</organism>
<dbReference type="GeneID" id="70188479"/>
<proteinExistence type="predicted"/>
<dbReference type="AlphaFoldDB" id="A0A9P8Y5P6"/>
<evidence type="ECO:0000313" key="3">
    <source>
        <dbReference type="Proteomes" id="UP000756346"/>
    </source>
</evidence>
<accession>A0A9P8Y5P6</accession>
<dbReference type="Proteomes" id="UP000756346">
    <property type="component" value="Unassembled WGS sequence"/>
</dbReference>
<reference evidence="2" key="1">
    <citation type="journal article" date="2021" name="Nat. Commun.">
        <title>Genetic determinants of endophytism in the Arabidopsis root mycobiome.</title>
        <authorList>
            <person name="Mesny F."/>
            <person name="Miyauchi S."/>
            <person name="Thiergart T."/>
            <person name="Pickel B."/>
            <person name="Atanasova L."/>
            <person name="Karlsson M."/>
            <person name="Huettel B."/>
            <person name="Barry K.W."/>
            <person name="Haridas S."/>
            <person name="Chen C."/>
            <person name="Bauer D."/>
            <person name="Andreopoulos W."/>
            <person name="Pangilinan J."/>
            <person name="LaButti K."/>
            <person name="Riley R."/>
            <person name="Lipzen A."/>
            <person name="Clum A."/>
            <person name="Drula E."/>
            <person name="Henrissat B."/>
            <person name="Kohler A."/>
            <person name="Grigoriev I.V."/>
            <person name="Martin F.M."/>
            <person name="Hacquard S."/>
        </authorList>
    </citation>
    <scope>NUCLEOTIDE SEQUENCE</scope>
    <source>
        <strain evidence="2">MPI-CAGE-CH-0230</strain>
    </source>
</reference>
<feature type="region of interest" description="Disordered" evidence="1">
    <location>
        <begin position="140"/>
        <end position="164"/>
    </location>
</feature>
<keyword evidence="3" id="KW-1185">Reference proteome</keyword>
<dbReference type="RefSeq" id="XP_046012083.1">
    <property type="nucleotide sequence ID" value="XM_046158933.1"/>
</dbReference>
<evidence type="ECO:0000313" key="2">
    <source>
        <dbReference type="EMBL" id="KAH7029795.1"/>
    </source>
</evidence>
<evidence type="ECO:0000256" key="1">
    <source>
        <dbReference type="SAM" id="MobiDB-lite"/>
    </source>
</evidence>
<name>A0A9P8Y5P6_9PEZI</name>
<dbReference type="EMBL" id="JAGTJQ010000006">
    <property type="protein sequence ID" value="KAH7029795.1"/>
    <property type="molecule type" value="Genomic_DNA"/>
</dbReference>